<accession>A0A6L9MW48</accession>
<dbReference type="InterPro" id="IPR027417">
    <property type="entry name" value="P-loop_NTPase"/>
</dbReference>
<evidence type="ECO:0000256" key="2">
    <source>
        <dbReference type="ARBA" id="ARBA00022679"/>
    </source>
</evidence>
<evidence type="ECO:0000259" key="5">
    <source>
        <dbReference type="Pfam" id="PF03976"/>
    </source>
</evidence>
<keyword evidence="7" id="KW-1185">Reference proteome</keyword>
<comment type="similarity">
    <text evidence="1">Belongs to the polyphosphate kinase 2 (PPK2) family. Class I subfamily.</text>
</comment>
<protein>
    <submittedName>
        <fullName evidence="6">Polyphosphate kinase</fullName>
    </submittedName>
</protein>
<evidence type="ECO:0000313" key="7">
    <source>
        <dbReference type="Proteomes" id="UP000478837"/>
    </source>
</evidence>
<dbReference type="InterPro" id="IPR022488">
    <property type="entry name" value="PPK2-related"/>
</dbReference>
<feature type="region of interest" description="Disordered" evidence="4">
    <location>
        <begin position="1"/>
        <end position="21"/>
    </location>
</feature>
<feature type="compositionally biased region" description="Polar residues" evidence="4">
    <location>
        <begin position="7"/>
        <end position="21"/>
    </location>
</feature>
<dbReference type="SUPFAM" id="SSF52540">
    <property type="entry name" value="P-loop containing nucleoside triphosphate hydrolases"/>
    <property type="match status" value="1"/>
</dbReference>
<gene>
    <name evidence="6" type="ORF">GTW09_12550</name>
</gene>
<evidence type="ECO:0000256" key="4">
    <source>
        <dbReference type="SAM" id="MobiDB-lite"/>
    </source>
</evidence>
<proteinExistence type="inferred from homology"/>
<dbReference type="AlphaFoldDB" id="A0A6L9MW48"/>
<keyword evidence="3 6" id="KW-0418">Kinase</keyword>
<organism evidence="6 7">
    <name type="scientific">Alteromonas hispanica</name>
    <dbReference type="NCBI Taxonomy" id="315421"/>
    <lineage>
        <taxon>Bacteria</taxon>
        <taxon>Pseudomonadati</taxon>
        <taxon>Pseudomonadota</taxon>
        <taxon>Gammaproteobacteria</taxon>
        <taxon>Alteromonadales</taxon>
        <taxon>Alteromonadaceae</taxon>
        <taxon>Alteromonas/Salinimonas group</taxon>
        <taxon>Alteromonas</taxon>
    </lineage>
</organism>
<evidence type="ECO:0000256" key="1">
    <source>
        <dbReference type="ARBA" id="ARBA00009924"/>
    </source>
</evidence>
<name>A0A6L9MW48_9ALTE</name>
<dbReference type="Gene3D" id="3.40.50.300">
    <property type="entry name" value="P-loop containing nucleotide triphosphate hydrolases"/>
    <property type="match status" value="1"/>
</dbReference>
<dbReference type="Proteomes" id="UP000478837">
    <property type="component" value="Unassembled WGS sequence"/>
</dbReference>
<feature type="domain" description="Polyphosphate kinase-2-related" evidence="5">
    <location>
        <begin position="37"/>
        <end position="256"/>
    </location>
</feature>
<dbReference type="PANTHER" id="PTHR34383">
    <property type="entry name" value="POLYPHOSPHATE:AMP PHOSPHOTRANSFERASE-RELATED"/>
    <property type="match status" value="1"/>
</dbReference>
<comment type="caution">
    <text evidence="6">The sequence shown here is derived from an EMBL/GenBank/DDBJ whole genome shotgun (WGS) entry which is preliminary data.</text>
</comment>
<dbReference type="Pfam" id="PF03976">
    <property type="entry name" value="PPK2"/>
    <property type="match status" value="1"/>
</dbReference>
<dbReference type="InterPro" id="IPR016898">
    <property type="entry name" value="Polyphosphate_phosphotransfera"/>
</dbReference>
<reference evidence="6 7" key="1">
    <citation type="submission" date="2020-01" db="EMBL/GenBank/DDBJ databases">
        <title>Genomes of bacteria type strains.</title>
        <authorList>
            <person name="Chen J."/>
            <person name="Zhu S."/>
            <person name="Yang J."/>
        </authorList>
    </citation>
    <scope>NUCLEOTIDE SEQUENCE [LARGE SCALE GENOMIC DNA]</scope>
    <source>
        <strain evidence="6 7">LMG 22958</strain>
    </source>
</reference>
<dbReference type="PIRSF" id="PIRSF028756">
    <property type="entry name" value="PPK2_prd"/>
    <property type="match status" value="1"/>
</dbReference>
<sequence>MIDESKTLANETSQGSSRVQNSVNLQLNTTFNPSRYTDKDTYKAEEKAWQENLFHVQQAYFHQNRRAIIIFEGWDASGKGGAIRRVTEKLDPRGIHVIPISKPEKVEQAKHFLYRFWRHVPAPGHITLFDRSHYGRVLVERVDSFATREEWQRGYEEINEFERTLHNSGVRIIKLFMHISSQEQRKRFEERLHNPYKRWKLTAEDLHNRNQRHHYIDAINDMFAKTNTDYAPWKIIQGEHKWQARVDVLRCIVEGLSDGVDIEPPKLDEDLIKMASKQLDVSPDIE</sequence>
<dbReference type="PANTHER" id="PTHR34383:SF3">
    <property type="entry name" value="POLYPHOSPHATE:AMP PHOSPHOTRANSFERASE"/>
    <property type="match status" value="1"/>
</dbReference>
<evidence type="ECO:0000256" key="3">
    <source>
        <dbReference type="ARBA" id="ARBA00022777"/>
    </source>
</evidence>
<keyword evidence="2" id="KW-0808">Transferase</keyword>
<evidence type="ECO:0000313" key="6">
    <source>
        <dbReference type="EMBL" id="NDW22356.1"/>
    </source>
</evidence>
<dbReference type="GO" id="GO:0008976">
    <property type="term" value="F:polyphosphate kinase activity"/>
    <property type="evidence" value="ECO:0007669"/>
    <property type="project" value="InterPro"/>
</dbReference>
<dbReference type="EMBL" id="JAAAWP010000007">
    <property type="protein sequence ID" value="NDW22356.1"/>
    <property type="molecule type" value="Genomic_DNA"/>
</dbReference>
<dbReference type="RefSeq" id="WP_163112158.1">
    <property type="nucleotide sequence ID" value="NZ_JAAAWP010000007.1"/>
</dbReference>